<name>A0ABZ0HMS7_TRISK</name>
<dbReference type="Proteomes" id="UP001302666">
    <property type="component" value="Plasmid unnamed4"/>
</dbReference>
<dbReference type="Pfam" id="PF12686">
    <property type="entry name" value="DUF3800"/>
    <property type="match status" value="1"/>
</dbReference>
<accession>A0ABZ0HMS7</accession>
<keyword evidence="2" id="KW-1185">Reference proteome</keyword>
<keyword evidence="1" id="KW-0614">Plasmid</keyword>
<evidence type="ECO:0000313" key="2">
    <source>
        <dbReference type="Proteomes" id="UP001302666"/>
    </source>
</evidence>
<proteinExistence type="predicted"/>
<evidence type="ECO:0000313" key="1">
    <source>
        <dbReference type="EMBL" id="WOI35445.1"/>
    </source>
</evidence>
<gene>
    <name evidence="1" type="ORF">R1T40_22160</name>
</gene>
<protein>
    <recommendedName>
        <fullName evidence="3">DUF3800 domain-containing protein</fullName>
    </recommendedName>
</protein>
<reference evidence="1 2" key="1">
    <citation type="submission" date="2023-10" db="EMBL/GenBank/DDBJ databases">
        <title>Eight complete genome sequences of bacteria isolated from laboratory stock of Giant Kelp gametophytes.</title>
        <authorList>
            <person name="Tolentino B."/>
            <person name="Nuzhdin S."/>
        </authorList>
    </citation>
    <scope>NUCLEOTIDE SEQUENCE [LARGE SCALE GENOMIC DNA]</scope>
    <source>
        <strain evidence="1 2">LC.270.F.C4</strain>
        <plasmid evidence="1 2">unnamed4</plasmid>
    </source>
</reference>
<dbReference type="InterPro" id="IPR024524">
    <property type="entry name" value="DUF3800"/>
</dbReference>
<geneLocation type="plasmid" evidence="1 2">
    <name>unnamed4</name>
</geneLocation>
<dbReference type="EMBL" id="CP136707">
    <property type="protein sequence ID" value="WOI35445.1"/>
    <property type="molecule type" value="Genomic_DNA"/>
</dbReference>
<sequence>MAYFYLDDSKHHKHGFSLATFVICPNDPTKEVSQIYLRHGYDPVAFEFKASMKMHGNQALQDLRAELKQFIQWNCKIAICVVEDDKRLGPAALKLLSAALDHPTLNDQDHEVAFDEGLFSSAGAGQKQASKIPALKRCNFAFEQDSRLLVGVQLADLVAHTCATMLRESLLPQPKTIVWDDPSDTTYHGLEVPLEFEMWAYIRYSFLSMNKPEQDANYDPALVDVFPWGLYIDEQVDDQLAEAAFSRFGENYLGCCH</sequence>
<evidence type="ECO:0008006" key="3">
    <source>
        <dbReference type="Google" id="ProtNLM"/>
    </source>
</evidence>
<organism evidence="1 2">
    <name type="scientific">Tritonibacter scottomollicae</name>
    <name type="common">Epibacterium scottomollicae</name>
    <dbReference type="NCBI Taxonomy" id="483013"/>
    <lineage>
        <taxon>Bacteria</taxon>
        <taxon>Pseudomonadati</taxon>
        <taxon>Pseudomonadota</taxon>
        <taxon>Alphaproteobacteria</taxon>
        <taxon>Rhodobacterales</taxon>
        <taxon>Paracoccaceae</taxon>
        <taxon>Tritonibacter</taxon>
    </lineage>
</organism>
<dbReference type="RefSeq" id="WP_317387117.1">
    <property type="nucleotide sequence ID" value="NZ_CP136707.1"/>
</dbReference>